<dbReference type="GO" id="GO:0051607">
    <property type="term" value="P:defense response to virus"/>
    <property type="evidence" value="ECO:0007669"/>
    <property type="project" value="UniProtKB-KW"/>
</dbReference>
<sequence>MSCEAFRGQTLRQHVDAMLSAWESVKSKYIPSIIRAMRAVGIEFTEEDANRFMKAIIILHDTGKCSDVYQRHLKTGESLKGFRHELVSAYYAHGILKEIFNEEVAFIGALVVMMHHEPILMGQIRSLDREELSPEVVLDKLRNFNGVVEDTEPFIKSMMKEKLGMIPEVPSPTREDVLGEVIRLSVLARHRPDSDKLRMVVGALLIPLVLCDYKGAEEREGEAPKFAEVLGVEMML</sequence>
<dbReference type="GO" id="GO:0016787">
    <property type="term" value="F:hydrolase activity"/>
    <property type="evidence" value="ECO:0007669"/>
    <property type="project" value="UniProtKB-KW"/>
</dbReference>
<evidence type="ECO:0000256" key="3">
    <source>
        <dbReference type="ARBA" id="ARBA00023118"/>
    </source>
</evidence>
<gene>
    <name evidence="5" type="ORF">A3L11_06115</name>
</gene>
<keyword evidence="1" id="KW-0479">Metal-binding</keyword>
<evidence type="ECO:0000313" key="5">
    <source>
        <dbReference type="EMBL" id="ASJ08819.1"/>
    </source>
</evidence>
<evidence type="ECO:0000256" key="1">
    <source>
        <dbReference type="ARBA" id="ARBA00022723"/>
    </source>
</evidence>
<dbReference type="OrthoDB" id="99692at2157"/>
<protein>
    <submittedName>
        <fullName evidence="5">CRISPR-associated protein</fullName>
    </submittedName>
</protein>
<dbReference type="KEGG" id="tsl:A3L11_06115"/>
<dbReference type="Proteomes" id="UP000250125">
    <property type="component" value="Chromosome"/>
</dbReference>
<name>A0A2Z2MKB0_9EURY</name>
<organism evidence="5 6">
    <name type="scientific">Thermococcus siculi</name>
    <dbReference type="NCBI Taxonomy" id="72803"/>
    <lineage>
        <taxon>Archaea</taxon>
        <taxon>Methanobacteriati</taxon>
        <taxon>Methanobacteriota</taxon>
        <taxon>Thermococci</taxon>
        <taxon>Thermococcales</taxon>
        <taxon>Thermococcaceae</taxon>
        <taxon>Thermococcus</taxon>
    </lineage>
</organism>
<dbReference type="RefSeq" id="WP_088856055.1">
    <property type="nucleotide sequence ID" value="NZ_CP015103.1"/>
</dbReference>
<dbReference type="Gene3D" id="1.10.3210.30">
    <property type="match status" value="1"/>
</dbReference>
<feature type="domain" description="HD Cas3-type" evidence="4">
    <location>
        <begin position="4"/>
        <end position="214"/>
    </location>
</feature>
<proteinExistence type="predicted"/>
<evidence type="ECO:0000256" key="2">
    <source>
        <dbReference type="ARBA" id="ARBA00022801"/>
    </source>
</evidence>
<dbReference type="Pfam" id="PF18019">
    <property type="entry name" value="Cas3_HD"/>
    <property type="match status" value="1"/>
</dbReference>
<evidence type="ECO:0000259" key="4">
    <source>
        <dbReference type="PROSITE" id="PS51643"/>
    </source>
</evidence>
<dbReference type="EMBL" id="CP015103">
    <property type="protein sequence ID" value="ASJ08819.1"/>
    <property type="molecule type" value="Genomic_DNA"/>
</dbReference>
<accession>A0A2Z2MKB0</accession>
<evidence type="ECO:0000313" key="6">
    <source>
        <dbReference type="Proteomes" id="UP000250125"/>
    </source>
</evidence>
<dbReference type="GO" id="GO:0046872">
    <property type="term" value="F:metal ion binding"/>
    <property type="evidence" value="ECO:0007669"/>
    <property type="project" value="UniProtKB-KW"/>
</dbReference>
<keyword evidence="6" id="KW-1185">Reference proteome</keyword>
<keyword evidence="2" id="KW-0378">Hydrolase</keyword>
<dbReference type="NCBIfam" id="TIGR01596">
    <property type="entry name" value="cas3_HD"/>
    <property type="match status" value="1"/>
</dbReference>
<dbReference type="AlphaFoldDB" id="A0A2Z2MKB0"/>
<dbReference type="InterPro" id="IPR038257">
    <property type="entry name" value="CRISPR-assoc_Cas3_HD_sf"/>
</dbReference>
<reference evidence="5 6" key="1">
    <citation type="submission" date="2016-04" db="EMBL/GenBank/DDBJ databases">
        <title>Complete genome sequence of Thermococcus siculi type strain RG-20.</title>
        <authorList>
            <person name="Oger P.M."/>
        </authorList>
    </citation>
    <scope>NUCLEOTIDE SEQUENCE [LARGE SCALE GENOMIC DNA]</scope>
    <source>
        <strain evidence="5 6">RG-20</strain>
    </source>
</reference>
<dbReference type="GeneID" id="33317795"/>
<dbReference type="InterPro" id="IPR006483">
    <property type="entry name" value="CRISPR-assoc_Cas3_HD"/>
</dbReference>
<dbReference type="CDD" id="cd10013">
    <property type="entry name" value="Cas3''_I"/>
    <property type="match status" value="1"/>
</dbReference>
<dbReference type="PROSITE" id="PS51643">
    <property type="entry name" value="HD_CAS3"/>
    <property type="match status" value="1"/>
</dbReference>
<keyword evidence="3" id="KW-0051">Antiviral defense</keyword>